<protein>
    <submittedName>
        <fullName evidence="4">AraC-type DNA-binding protein</fullName>
    </submittedName>
</protein>
<dbReference type="InterPro" id="IPR018060">
    <property type="entry name" value="HTH_AraC"/>
</dbReference>
<reference evidence="4 5" key="1">
    <citation type="submission" date="2016-10" db="EMBL/GenBank/DDBJ databases">
        <authorList>
            <person name="de Groot N.N."/>
        </authorList>
    </citation>
    <scope>NUCLEOTIDE SEQUENCE [LARGE SCALE GENOMIC DNA]</scope>
    <source>
        <strain evidence="4 5">DSM 28010</strain>
    </source>
</reference>
<dbReference type="STRING" id="490829.SAMN05421850_1251"/>
<gene>
    <name evidence="4" type="ORF">SAMN05421850_1251</name>
</gene>
<keyword evidence="1" id="KW-0805">Transcription regulation</keyword>
<evidence type="ECO:0000313" key="5">
    <source>
        <dbReference type="Proteomes" id="UP000199340"/>
    </source>
</evidence>
<dbReference type="OrthoDB" id="9802263at2"/>
<dbReference type="GO" id="GO:0003700">
    <property type="term" value="F:DNA-binding transcription factor activity"/>
    <property type="evidence" value="ECO:0007669"/>
    <property type="project" value="InterPro"/>
</dbReference>
<accession>A0A1G8TJJ8</accession>
<dbReference type="PROSITE" id="PS01124">
    <property type="entry name" value="HTH_ARAC_FAMILY_2"/>
    <property type="match status" value="1"/>
</dbReference>
<dbReference type="RefSeq" id="WP_090030750.1">
    <property type="nucleotide sequence ID" value="NZ_FNEB01000025.1"/>
</dbReference>
<keyword evidence="4" id="KW-0238">DNA-binding</keyword>
<keyword evidence="5" id="KW-1185">Reference proteome</keyword>
<dbReference type="InterPro" id="IPR009057">
    <property type="entry name" value="Homeodomain-like_sf"/>
</dbReference>
<evidence type="ECO:0000259" key="3">
    <source>
        <dbReference type="PROSITE" id="PS01124"/>
    </source>
</evidence>
<dbReference type="PANTHER" id="PTHR47893">
    <property type="entry name" value="REGULATORY PROTEIN PCHR"/>
    <property type="match status" value="1"/>
</dbReference>
<evidence type="ECO:0000256" key="2">
    <source>
        <dbReference type="ARBA" id="ARBA00023163"/>
    </source>
</evidence>
<keyword evidence="2" id="KW-0804">Transcription</keyword>
<sequence>MNLEEPKHLSRFPAKTDLTHQEFWRGLPTLQAEAAQLGPGRLEYKMLQVTGRDLIIFRSKVAPKMASTIVPHPDWMVLMAPVDWVGAYVFNAQTARPFDVFVSGGPDGYSATGEKRHNLAVGVRKSKLRDACANLSGCYVEDIDLQDQRISLGSALGTRFHRRLLETIAASLDKPVGPGRFVLDAVIENDLFSEIAGLIMAQAIDENAFSNLNLDPVRVVRRAEELFEDRTTNPPSIADLCKAANVGATTLHLCFNEVYGASPIAYLHAKRITQARSLILSAERVPRSVKDVALSLGFTHSGRFAERYRNFFGEYPSETFNKR</sequence>
<evidence type="ECO:0000256" key="1">
    <source>
        <dbReference type="ARBA" id="ARBA00023015"/>
    </source>
</evidence>
<organism evidence="4 5">
    <name type="scientific">Lutimaribacter saemankumensis</name>
    <dbReference type="NCBI Taxonomy" id="490829"/>
    <lineage>
        <taxon>Bacteria</taxon>
        <taxon>Pseudomonadati</taxon>
        <taxon>Pseudomonadota</taxon>
        <taxon>Alphaproteobacteria</taxon>
        <taxon>Rhodobacterales</taxon>
        <taxon>Roseobacteraceae</taxon>
        <taxon>Lutimaribacter</taxon>
    </lineage>
</organism>
<evidence type="ECO:0000313" key="4">
    <source>
        <dbReference type="EMBL" id="SDJ41732.1"/>
    </source>
</evidence>
<dbReference type="PANTHER" id="PTHR47893:SF1">
    <property type="entry name" value="REGULATORY PROTEIN PCHR"/>
    <property type="match status" value="1"/>
</dbReference>
<dbReference type="EMBL" id="FNEB01000025">
    <property type="protein sequence ID" value="SDJ41732.1"/>
    <property type="molecule type" value="Genomic_DNA"/>
</dbReference>
<dbReference type="InterPro" id="IPR053142">
    <property type="entry name" value="PchR_regulatory_protein"/>
</dbReference>
<dbReference type="SUPFAM" id="SSF46689">
    <property type="entry name" value="Homeodomain-like"/>
    <property type="match status" value="1"/>
</dbReference>
<dbReference type="Pfam" id="PF12833">
    <property type="entry name" value="HTH_18"/>
    <property type="match status" value="1"/>
</dbReference>
<dbReference type="GO" id="GO:0043565">
    <property type="term" value="F:sequence-specific DNA binding"/>
    <property type="evidence" value="ECO:0007669"/>
    <property type="project" value="InterPro"/>
</dbReference>
<feature type="domain" description="HTH araC/xylS-type" evidence="3">
    <location>
        <begin position="221"/>
        <end position="322"/>
    </location>
</feature>
<dbReference type="Gene3D" id="1.10.10.60">
    <property type="entry name" value="Homeodomain-like"/>
    <property type="match status" value="1"/>
</dbReference>
<proteinExistence type="predicted"/>
<name>A0A1G8TJJ8_9RHOB</name>
<dbReference type="AlphaFoldDB" id="A0A1G8TJJ8"/>
<dbReference type="Proteomes" id="UP000199340">
    <property type="component" value="Unassembled WGS sequence"/>
</dbReference>
<dbReference type="SMART" id="SM00342">
    <property type="entry name" value="HTH_ARAC"/>
    <property type="match status" value="1"/>
</dbReference>